<gene>
    <name evidence="2" type="primary">bla</name>
    <name evidence="2" type="ORF">J0M35_19765</name>
</gene>
<dbReference type="PANTHER" id="PTHR35333:SF3">
    <property type="entry name" value="BETA-LACTAMASE-TYPE TRANSPEPTIDASE FOLD CONTAINING PROTEIN"/>
    <property type="match status" value="1"/>
</dbReference>
<organism evidence="2 3">
    <name type="scientific">Candidatus Obscuribacter phosphatis</name>
    <dbReference type="NCBI Taxonomy" id="1906157"/>
    <lineage>
        <taxon>Bacteria</taxon>
        <taxon>Bacillati</taxon>
        <taxon>Candidatus Melainabacteria</taxon>
        <taxon>Candidatus Obscuribacterales</taxon>
        <taxon>Candidatus Obscuribacteraceae</taxon>
        <taxon>Candidatus Obscuribacter</taxon>
    </lineage>
</organism>
<dbReference type="GO" id="GO:0046677">
    <property type="term" value="P:response to antibiotic"/>
    <property type="evidence" value="ECO:0007669"/>
    <property type="project" value="InterPro"/>
</dbReference>
<dbReference type="EMBL" id="JAFLCK010000045">
    <property type="protein sequence ID" value="MBN8662616.1"/>
    <property type="molecule type" value="Genomic_DNA"/>
</dbReference>
<dbReference type="InterPro" id="IPR045155">
    <property type="entry name" value="Beta-lactam_cat"/>
</dbReference>
<proteinExistence type="predicted"/>
<dbReference type="NCBIfam" id="NF033103">
    <property type="entry name" value="bla_class_A"/>
    <property type="match status" value="1"/>
</dbReference>
<accession>A0A8J7TP02</accession>
<dbReference type="InterPro" id="IPR012338">
    <property type="entry name" value="Beta-lactam/transpept-like"/>
</dbReference>
<dbReference type="Gene3D" id="3.40.710.10">
    <property type="entry name" value="DD-peptidase/beta-lactamase superfamily"/>
    <property type="match status" value="1"/>
</dbReference>
<protein>
    <submittedName>
        <fullName evidence="2">Class A beta-lactamase</fullName>
    </submittedName>
</protein>
<dbReference type="Pfam" id="PF13354">
    <property type="entry name" value="Beta-lactamase2"/>
    <property type="match status" value="1"/>
</dbReference>
<dbReference type="SUPFAM" id="SSF56601">
    <property type="entry name" value="beta-lactamase/transpeptidase-like"/>
    <property type="match status" value="1"/>
</dbReference>
<reference evidence="2" key="1">
    <citation type="submission" date="2021-02" db="EMBL/GenBank/DDBJ databases">
        <title>Genome-Resolved Metagenomics of a Microbial Community Performing Photosynthetic Biological Nutrient Removal.</title>
        <authorList>
            <person name="Mcdaniel E.A."/>
        </authorList>
    </citation>
    <scope>NUCLEOTIDE SEQUENCE</scope>
    <source>
        <strain evidence="2">UWPOB_OBS1</strain>
    </source>
</reference>
<dbReference type="PRINTS" id="PR00118">
    <property type="entry name" value="BLACTAMASEA"/>
</dbReference>
<dbReference type="InterPro" id="IPR000871">
    <property type="entry name" value="Beta-lactam_class-A"/>
</dbReference>
<evidence type="ECO:0000259" key="1">
    <source>
        <dbReference type="Pfam" id="PF13354"/>
    </source>
</evidence>
<evidence type="ECO:0000313" key="3">
    <source>
        <dbReference type="Proteomes" id="UP000664277"/>
    </source>
</evidence>
<dbReference type="GO" id="GO:0008800">
    <property type="term" value="F:beta-lactamase activity"/>
    <property type="evidence" value="ECO:0007669"/>
    <property type="project" value="InterPro"/>
</dbReference>
<feature type="domain" description="Beta-lactamase class A catalytic" evidence="1">
    <location>
        <begin position="59"/>
        <end position="289"/>
    </location>
</feature>
<name>A0A8J7TP02_9BACT</name>
<evidence type="ECO:0000313" key="2">
    <source>
        <dbReference type="EMBL" id="MBN8662616.1"/>
    </source>
</evidence>
<dbReference type="Proteomes" id="UP000664277">
    <property type="component" value="Unassembled WGS sequence"/>
</dbReference>
<dbReference type="PANTHER" id="PTHR35333">
    <property type="entry name" value="BETA-LACTAMASE"/>
    <property type="match status" value="1"/>
</dbReference>
<comment type="caution">
    <text evidence="2">The sequence shown here is derived from an EMBL/GenBank/DDBJ whole genome shotgun (WGS) entry which is preliminary data.</text>
</comment>
<sequence length="314" mass="33837">MKKIWSSAKVFTAFCLSLALVYSPIPFMFMLPASANVEQQLTKQIAVIAASLKGKGRLGVGVVDIDSGEAYFFNGSDNFRMQSVAKMLVAIAILRQVDAGKLKLSQDVAVTPKEIYEIGMAALPENLPRGTKSLKLSYLIERSMLKSNNGTSDVLTRLLGGPAAVDKVFKALGFMAIRVDRYERQVSEFDDANSGAALLDSATPEDICSLLQMLHQGLLLKPASANYLLDLMRRCQTGDNRLRAGLSAGWTIAEKTGTGRISKGISVSTNDVGIITSPKKHSYAVAVFVADAKLSRAQCEEKIAQVAKAICTLP</sequence>
<dbReference type="GO" id="GO:0030655">
    <property type="term" value="P:beta-lactam antibiotic catabolic process"/>
    <property type="evidence" value="ECO:0007669"/>
    <property type="project" value="InterPro"/>
</dbReference>
<dbReference type="AlphaFoldDB" id="A0A8J7TP02"/>